<sequence>MTIIGGEIPQLHSLNANFQRQAGTVDTLLRDLGNELAGTYWRGGAADRFRTSWSGEYEPALRKLSAALLEAATEVRRRAEALEQAGG</sequence>
<dbReference type="InterPro" id="IPR036689">
    <property type="entry name" value="ESAT-6-like_sf"/>
</dbReference>
<evidence type="ECO:0000313" key="2">
    <source>
        <dbReference type="Proteomes" id="UP000568380"/>
    </source>
</evidence>
<proteinExistence type="predicted"/>
<organism evidence="1 2">
    <name type="scientific">Nonomuraea endophytica</name>
    <dbReference type="NCBI Taxonomy" id="714136"/>
    <lineage>
        <taxon>Bacteria</taxon>
        <taxon>Bacillati</taxon>
        <taxon>Actinomycetota</taxon>
        <taxon>Actinomycetes</taxon>
        <taxon>Streptosporangiales</taxon>
        <taxon>Streptosporangiaceae</taxon>
        <taxon>Nonomuraea</taxon>
    </lineage>
</organism>
<dbReference type="AlphaFoldDB" id="A0A7W8EEX7"/>
<dbReference type="RefSeq" id="WP_184960315.1">
    <property type="nucleotide sequence ID" value="NZ_JACHIN010000002.1"/>
</dbReference>
<name>A0A7W8EEX7_9ACTN</name>
<dbReference type="Pfam" id="PF06013">
    <property type="entry name" value="WXG100"/>
    <property type="match status" value="1"/>
</dbReference>
<dbReference type="Proteomes" id="UP000568380">
    <property type="component" value="Unassembled WGS sequence"/>
</dbReference>
<evidence type="ECO:0000313" key="1">
    <source>
        <dbReference type="EMBL" id="MBB5076751.1"/>
    </source>
</evidence>
<dbReference type="Gene3D" id="1.10.287.1060">
    <property type="entry name" value="ESAT-6-like"/>
    <property type="match status" value="1"/>
</dbReference>
<keyword evidence="2" id="KW-1185">Reference proteome</keyword>
<gene>
    <name evidence="1" type="ORF">HNR40_002215</name>
</gene>
<dbReference type="SUPFAM" id="SSF140453">
    <property type="entry name" value="EsxAB dimer-like"/>
    <property type="match status" value="1"/>
</dbReference>
<dbReference type="InterPro" id="IPR010310">
    <property type="entry name" value="T7SS_ESAT-6-like"/>
</dbReference>
<reference evidence="1 2" key="1">
    <citation type="submission" date="2020-08" db="EMBL/GenBank/DDBJ databases">
        <title>Genomic Encyclopedia of Type Strains, Phase IV (KMG-IV): sequencing the most valuable type-strain genomes for metagenomic binning, comparative biology and taxonomic classification.</title>
        <authorList>
            <person name="Goeker M."/>
        </authorList>
    </citation>
    <scope>NUCLEOTIDE SEQUENCE [LARGE SCALE GENOMIC DNA]</scope>
    <source>
        <strain evidence="1 2">DSM 45385</strain>
    </source>
</reference>
<protein>
    <submittedName>
        <fullName evidence="1">WXG100 family type VII secretion target</fullName>
    </submittedName>
</protein>
<accession>A0A7W8EEX7</accession>
<dbReference type="EMBL" id="JACHIN010000002">
    <property type="protein sequence ID" value="MBB5076751.1"/>
    <property type="molecule type" value="Genomic_DNA"/>
</dbReference>
<comment type="caution">
    <text evidence="1">The sequence shown here is derived from an EMBL/GenBank/DDBJ whole genome shotgun (WGS) entry which is preliminary data.</text>
</comment>